<feature type="transmembrane region" description="Helical" evidence="4">
    <location>
        <begin position="12"/>
        <end position="32"/>
    </location>
</feature>
<evidence type="ECO:0000256" key="2">
    <source>
        <dbReference type="ARBA" id="ARBA00022989"/>
    </source>
</evidence>
<sequence>MSLLTARQEWRAAWPIPFIAMLGLAGTMILPYSSGVLIGPVTKDLGWTRAEFSSGFTFQVAVLLFMAPIVGRAIDRFGPRRVLLTGIVPYAIALSAIGFAADGRVWQWQLLCGIQGVVGSFIAAPPWMTGVVSRFDTSRGLAVAIALAGVSLASLMWPIAAAFALGWLGWRLTFAALVGGWALLLLPLTALLFFAARDLRGDAGAAARETARHEPRIGLKATLKVLRTRAVVLVVTAGCLYLTVSVGLMVHLVPILEGNGIGLKAAAGLAGLAGLGSLVGRITTGFLLDRFSTRVIGLVAFSLPVVASVLLMQGLASVAVSALAAVLYGLAAGAETDLVTYLLSRRVPTAMFGSAYAIVTALFSLCAGVGPLVAGALYDIGGNYQTFLMAVIPVVLTGGVLIWLIPPPPIGHGTPEQEAEWAGATAEAVAAPN</sequence>
<feature type="transmembrane region" description="Helical" evidence="4">
    <location>
        <begin position="107"/>
        <end position="128"/>
    </location>
</feature>
<evidence type="ECO:0000256" key="1">
    <source>
        <dbReference type="ARBA" id="ARBA00022692"/>
    </source>
</evidence>
<dbReference type="PANTHER" id="PTHR11360:SF290">
    <property type="entry name" value="MONOCARBOXYLATE MFS PERMEASE"/>
    <property type="match status" value="1"/>
</dbReference>
<evidence type="ECO:0000256" key="3">
    <source>
        <dbReference type="ARBA" id="ARBA00023136"/>
    </source>
</evidence>
<dbReference type="PANTHER" id="PTHR11360">
    <property type="entry name" value="MONOCARBOXYLATE TRANSPORTER"/>
    <property type="match status" value="1"/>
</dbReference>
<name>A0ABV7INE3_9SPHN</name>
<dbReference type="SUPFAM" id="SSF103473">
    <property type="entry name" value="MFS general substrate transporter"/>
    <property type="match status" value="1"/>
</dbReference>
<dbReference type="EMBL" id="JBHRTQ010000001">
    <property type="protein sequence ID" value="MFC3172781.1"/>
    <property type="molecule type" value="Genomic_DNA"/>
</dbReference>
<evidence type="ECO:0000313" key="6">
    <source>
        <dbReference type="EMBL" id="MFC3172781.1"/>
    </source>
</evidence>
<dbReference type="RefSeq" id="WP_379508178.1">
    <property type="nucleotide sequence ID" value="NZ_JBHRTQ010000001.1"/>
</dbReference>
<dbReference type="Gene3D" id="1.20.1250.20">
    <property type="entry name" value="MFS general substrate transporter like domains"/>
    <property type="match status" value="1"/>
</dbReference>
<dbReference type="InterPro" id="IPR011701">
    <property type="entry name" value="MFS"/>
</dbReference>
<comment type="caution">
    <text evidence="6">The sequence shown here is derived from an EMBL/GenBank/DDBJ whole genome shotgun (WGS) entry which is preliminary data.</text>
</comment>
<feature type="transmembrane region" description="Helical" evidence="4">
    <location>
        <begin position="174"/>
        <end position="195"/>
    </location>
</feature>
<feature type="transmembrane region" description="Helical" evidence="4">
    <location>
        <begin position="265"/>
        <end position="288"/>
    </location>
</feature>
<feature type="transmembrane region" description="Helical" evidence="4">
    <location>
        <begin position="230"/>
        <end position="253"/>
    </location>
</feature>
<feature type="transmembrane region" description="Helical" evidence="4">
    <location>
        <begin position="295"/>
        <end position="316"/>
    </location>
</feature>
<proteinExistence type="predicted"/>
<feature type="transmembrane region" description="Helical" evidence="4">
    <location>
        <begin position="322"/>
        <end position="343"/>
    </location>
</feature>
<keyword evidence="2 4" id="KW-1133">Transmembrane helix</keyword>
<evidence type="ECO:0000313" key="7">
    <source>
        <dbReference type="Proteomes" id="UP001595604"/>
    </source>
</evidence>
<keyword evidence="7" id="KW-1185">Reference proteome</keyword>
<dbReference type="Pfam" id="PF07690">
    <property type="entry name" value="MFS_1"/>
    <property type="match status" value="1"/>
</dbReference>
<feature type="transmembrane region" description="Helical" evidence="4">
    <location>
        <begin position="52"/>
        <end position="70"/>
    </location>
</feature>
<feature type="transmembrane region" description="Helical" evidence="4">
    <location>
        <begin position="140"/>
        <end position="168"/>
    </location>
</feature>
<gene>
    <name evidence="6" type="ORF">ACFOD9_00800</name>
</gene>
<organism evidence="6 7">
    <name type="scientific">Novosphingobium bradum</name>
    <dbReference type="NCBI Taxonomy" id="1737444"/>
    <lineage>
        <taxon>Bacteria</taxon>
        <taxon>Pseudomonadati</taxon>
        <taxon>Pseudomonadota</taxon>
        <taxon>Alphaproteobacteria</taxon>
        <taxon>Sphingomonadales</taxon>
        <taxon>Sphingomonadaceae</taxon>
        <taxon>Novosphingobium</taxon>
    </lineage>
</organism>
<evidence type="ECO:0000259" key="5">
    <source>
        <dbReference type="PROSITE" id="PS50850"/>
    </source>
</evidence>
<accession>A0ABV7INE3</accession>
<dbReference type="InterPro" id="IPR050327">
    <property type="entry name" value="Proton-linked_MCT"/>
</dbReference>
<dbReference type="InterPro" id="IPR020846">
    <property type="entry name" value="MFS_dom"/>
</dbReference>
<reference evidence="7" key="1">
    <citation type="journal article" date="2019" name="Int. J. Syst. Evol. Microbiol.">
        <title>The Global Catalogue of Microorganisms (GCM) 10K type strain sequencing project: providing services to taxonomists for standard genome sequencing and annotation.</title>
        <authorList>
            <consortium name="The Broad Institute Genomics Platform"/>
            <consortium name="The Broad Institute Genome Sequencing Center for Infectious Disease"/>
            <person name="Wu L."/>
            <person name="Ma J."/>
        </authorList>
    </citation>
    <scope>NUCLEOTIDE SEQUENCE [LARGE SCALE GENOMIC DNA]</scope>
    <source>
        <strain evidence="7">KCTC 42984</strain>
    </source>
</reference>
<dbReference type="Proteomes" id="UP001595604">
    <property type="component" value="Unassembled WGS sequence"/>
</dbReference>
<feature type="transmembrane region" description="Helical" evidence="4">
    <location>
        <begin position="82"/>
        <end position="101"/>
    </location>
</feature>
<dbReference type="PROSITE" id="PS50850">
    <property type="entry name" value="MFS"/>
    <property type="match status" value="1"/>
</dbReference>
<dbReference type="InterPro" id="IPR036259">
    <property type="entry name" value="MFS_trans_sf"/>
</dbReference>
<protein>
    <submittedName>
        <fullName evidence="6">MFS transporter</fullName>
    </submittedName>
</protein>
<feature type="transmembrane region" description="Helical" evidence="4">
    <location>
        <begin position="384"/>
        <end position="405"/>
    </location>
</feature>
<feature type="domain" description="Major facilitator superfamily (MFS) profile" evidence="5">
    <location>
        <begin position="1"/>
        <end position="409"/>
    </location>
</feature>
<keyword evidence="1 4" id="KW-0812">Transmembrane</keyword>
<keyword evidence="3 4" id="KW-0472">Membrane</keyword>
<evidence type="ECO:0000256" key="4">
    <source>
        <dbReference type="SAM" id="Phobius"/>
    </source>
</evidence>
<feature type="transmembrane region" description="Helical" evidence="4">
    <location>
        <begin position="355"/>
        <end position="378"/>
    </location>
</feature>